<accession>A0A0D2GKZ4</accession>
<dbReference type="STRING" id="1442368.A0A0D2GKZ4"/>
<dbReference type="OrthoDB" id="550577at2759"/>
<name>A0A0D2GKZ4_9EURO</name>
<dbReference type="GO" id="GO:0005975">
    <property type="term" value="P:carbohydrate metabolic process"/>
    <property type="evidence" value="ECO:0007669"/>
    <property type="project" value="InterPro"/>
</dbReference>
<evidence type="ECO:0000256" key="5">
    <source>
        <dbReference type="ARBA" id="ARBA00023277"/>
    </source>
</evidence>
<dbReference type="NCBIfam" id="NF006968">
    <property type="entry name" value="PRK09441.1-1"/>
    <property type="match status" value="1"/>
</dbReference>
<dbReference type="SMART" id="SM00642">
    <property type="entry name" value="Aamy"/>
    <property type="match status" value="1"/>
</dbReference>
<organism evidence="9 10">
    <name type="scientific">Fonsecaea pedrosoi CBS 271.37</name>
    <dbReference type="NCBI Taxonomy" id="1442368"/>
    <lineage>
        <taxon>Eukaryota</taxon>
        <taxon>Fungi</taxon>
        <taxon>Dikarya</taxon>
        <taxon>Ascomycota</taxon>
        <taxon>Pezizomycotina</taxon>
        <taxon>Eurotiomycetes</taxon>
        <taxon>Chaetothyriomycetidae</taxon>
        <taxon>Chaetothyriales</taxon>
        <taxon>Herpotrichiellaceae</taxon>
        <taxon>Fonsecaea</taxon>
    </lineage>
</organism>
<keyword evidence="10" id="KW-1185">Reference proteome</keyword>
<dbReference type="Gene3D" id="2.40.30.140">
    <property type="match status" value="1"/>
</dbReference>
<dbReference type="Proteomes" id="UP000053029">
    <property type="component" value="Unassembled WGS sequence"/>
</dbReference>
<evidence type="ECO:0000256" key="3">
    <source>
        <dbReference type="ARBA" id="ARBA00022723"/>
    </source>
</evidence>
<proteinExistence type="inferred from homology"/>
<dbReference type="Pfam" id="PF00128">
    <property type="entry name" value="Alpha-amylase"/>
    <property type="match status" value="1"/>
</dbReference>
<sequence>MQRLSSLVRTISGGGSITGLEVILSGSTSLQPKDPKPEDNRTLFQAFEWYLPPSSSDSALPNASHYDTLTVLLPHLSALGISHIWIPPGCKATSMHDNGYGIYDLWDLGEFDAKKNGKPSRTKWGHKEDLEAFCAKAKDMGIDVLWDAVLNHKASPDGKEVSRGVKVDPHDRTKALTKPYELETWTKFTFPGRGTKYSDMKYNWKHFSGVDYDSRTKDHGIFKLVGEGKRSDWAHDVSKELGNYDYLMFADLDHSHAAVREDIFNWGTWITSLLNLGGFRLDAIKHYSLSFLADFLAHLDTKTLRGKKLFFVGEYWDSDVDTLSSVIRRCHGRLNLFDVQLVYTFSDFSKGRKHDLRTILDGTLVQKDHTHAVTFVANHDTQETQSLAAPVEEWFVPLAYALILLRHNGGTPCVFWGDVFGNHGPRARPPACGGKLARLVAARKLYAHGLQRDYLDLEDCIGWTRLGHKSRANGAGLAVIMTNSWDRRSKRMFVGHRHIGERWRDILGWEDREVVIDSKGFGTFPVGHRSVGVWTHDKAPDFDRTTRSTFPRLGHSAAAPDPRVLPA</sequence>
<dbReference type="HOGENOM" id="CLU_024572_2_0_1"/>
<dbReference type="EMBL" id="KN846972">
    <property type="protein sequence ID" value="KIW79200.1"/>
    <property type="molecule type" value="Genomic_DNA"/>
</dbReference>
<dbReference type="SUPFAM" id="SSF51011">
    <property type="entry name" value="Glycosyl hydrolase domain"/>
    <property type="match status" value="1"/>
</dbReference>
<feature type="region of interest" description="Disordered" evidence="7">
    <location>
        <begin position="545"/>
        <end position="567"/>
    </location>
</feature>
<dbReference type="NCBIfam" id="NF006969">
    <property type="entry name" value="PRK09441.1-2"/>
    <property type="match status" value="1"/>
</dbReference>
<gene>
    <name evidence="9" type="ORF">Z517_05812</name>
</gene>
<evidence type="ECO:0000313" key="10">
    <source>
        <dbReference type="Proteomes" id="UP000053029"/>
    </source>
</evidence>
<dbReference type="PANTHER" id="PTHR43447">
    <property type="entry name" value="ALPHA-AMYLASE"/>
    <property type="match status" value="1"/>
</dbReference>
<dbReference type="AlphaFoldDB" id="A0A0D2GKZ4"/>
<evidence type="ECO:0000256" key="4">
    <source>
        <dbReference type="ARBA" id="ARBA00022801"/>
    </source>
</evidence>
<protein>
    <recommendedName>
        <fullName evidence="8">Glycosyl hydrolase family 13 catalytic domain-containing protein</fullName>
    </recommendedName>
</protein>
<dbReference type="GeneID" id="25305302"/>
<dbReference type="InterPro" id="IPR017853">
    <property type="entry name" value="GH"/>
</dbReference>
<keyword evidence="3" id="KW-0479">Metal-binding</keyword>
<evidence type="ECO:0000256" key="7">
    <source>
        <dbReference type="SAM" id="MobiDB-lite"/>
    </source>
</evidence>
<keyword evidence="4" id="KW-0378">Hydrolase</keyword>
<dbReference type="InterPro" id="IPR006047">
    <property type="entry name" value="GH13_cat_dom"/>
</dbReference>
<keyword evidence="5" id="KW-0119">Carbohydrate metabolism</keyword>
<keyword evidence="6" id="KW-0326">Glycosidase</keyword>
<comment type="cofactor">
    <cofactor evidence="1">
        <name>Ca(2+)</name>
        <dbReference type="ChEBI" id="CHEBI:29108"/>
    </cofactor>
</comment>
<feature type="domain" description="Glycosyl hydrolase family 13 catalytic" evidence="8">
    <location>
        <begin position="41"/>
        <end position="443"/>
    </location>
</feature>
<comment type="similarity">
    <text evidence="2">Belongs to the glycosyl hydrolase 13 family.</text>
</comment>
<evidence type="ECO:0000259" key="8">
    <source>
        <dbReference type="SMART" id="SM00642"/>
    </source>
</evidence>
<dbReference type="SUPFAM" id="SSF51445">
    <property type="entry name" value="(Trans)glycosidases"/>
    <property type="match status" value="1"/>
</dbReference>
<evidence type="ECO:0000256" key="2">
    <source>
        <dbReference type="ARBA" id="ARBA00008061"/>
    </source>
</evidence>
<evidence type="ECO:0000256" key="1">
    <source>
        <dbReference type="ARBA" id="ARBA00001913"/>
    </source>
</evidence>
<dbReference type="CDD" id="cd11318">
    <property type="entry name" value="AmyAc_bac_fung_AmyA"/>
    <property type="match status" value="1"/>
</dbReference>
<dbReference type="Gene3D" id="3.20.20.80">
    <property type="entry name" value="Glycosidases"/>
    <property type="match status" value="1"/>
</dbReference>
<dbReference type="InterPro" id="IPR013776">
    <property type="entry name" value="A-amylase_thermo"/>
</dbReference>
<dbReference type="InterPro" id="IPR013780">
    <property type="entry name" value="Glyco_hydro_b"/>
</dbReference>
<dbReference type="RefSeq" id="XP_013283008.1">
    <property type="nucleotide sequence ID" value="XM_013427554.1"/>
</dbReference>
<dbReference type="GO" id="GO:0005509">
    <property type="term" value="F:calcium ion binding"/>
    <property type="evidence" value="ECO:0007669"/>
    <property type="project" value="InterPro"/>
</dbReference>
<dbReference type="GO" id="GO:0004553">
    <property type="term" value="F:hydrolase activity, hydrolyzing O-glycosyl compounds"/>
    <property type="evidence" value="ECO:0007669"/>
    <property type="project" value="InterPro"/>
</dbReference>
<reference evidence="9 10" key="1">
    <citation type="submission" date="2015-01" db="EMBL/GenBank/DDBJ databases">
        <title>The Genome Sequence of Fonsecaea pedrosoi CBS 271.37.</title>
        <authorList>
            <consortium name="The Broad Institute Genomics Platform"/>
            <person name="Cuomo C."/>
            <person name="de Hoog S."/>
            <person name="Gorbushina A."/>
            <person name="Stielow B."/>
            <person name="Teixiera M."/>
            <person name="Abouelleil A."/>
            <person name="Chapman S.B."/>
            <person name="Priest M."/>
            <person name="Young S.K."/>
            <person name="Wortman J."/>
            <person name="Nusbaum C."/>
            <person name="Birren B."/>
        </authorList>
    </citation>
    <scope>NUCLEOTIDE SEQUENCE [LARGE SCALE GENOMIC DNA]</scope>
    <source>
        <strain evidence="9 10">CBS 271.37</strain>
    </source>
</reference>
<dbReference type="Gene3D" id="2.60.40.1180">
    <property type="entry name" value="Golgi alpha-mannosidase II"/>
    <property type="match status" value="1"/>
</dbReference>
<evidence type="ECO:0000256" key="6">
    <source>
        <dbReference type="ARBA" id="ARBA00023295"/>
    </source>
</evidence>
<dbReference type="VEuPathDB" id="FungiDB:Z517_05812"/>
<evidence type="ECO:0000313" key="9">
    <source>
        <dbReference type="EMBL" id="KIW79200.1"/>
    </source>
</evidence>
<dbReference type="PIRSF" id="PIRSF001021">
    <property type="entry name" value="Alph-amls_thrmst"/>
    <property type="match status" value="1"/>
</dbReference>